<accession>A0A0E3V275</accession>
<dbReference type="Pfam" id="PF05045">
    <property type="entry name" value="RgpF"/>
    <property type="match status" value="1"/>
</dbReference>
<dbReference type="EMBL" id="CP007501">
    <property type="protein sequence ID" value="AKD26118.1"/>
    <property type="molecule type" value="Genomic_DNA"/>
</dbReference>
<dbReference type="HOGENOM" id="CLU_1064983_0_0_4"/>
<protein>
    <submittedName>
        <fullName evidence="1">Lipopolysaccharide biosynthesis protein</fullName>
    </submittedName>
</protein>
<organism evidence="1 2">
    <name type="scientific">Polynucleobacter duraquae</name>
    <dbReference type="NCBI Taxonomy" id="1835254"/>
    <lineage>
        <taxon>Bacteria</taxon>
        <taxon>Pseudomonadati</taxon>
        <taxon>Pseudomonadota</taxon>
        <taxon>Betaproteobacteria</taxon>
        <taxon>Burkholderiales</taxon>
        <taxon>Burkholderiaceae</taxon>
        <taxon>Polynucleobacter</taxon>
    </lineage>
</organism>
<reference evidence="1 2" key="1">
    <citation type="submission" date="2014-03" db="EMBL/GenBank/DDBJ databases">
        <title>Genome of Polynucleobacter strain MWH-MoK4.</title>
        <authorList>
            <person name="Hahn M.W."/>
        </authorList>
    </citation>
    <scope>NUCLEOTIDE SEQUENCE [LARGE SCALE GENOMIC DNA]</scope>
    <source>
        <strain evidence="1 2">MWH-MoK4</strain>
    </source>
</reference>
<dbReference type="KEGG" id="pdq:CL55_00017850"/>
<dbReference type="InterPro" id="IPR007739">
    <property type="entry name" value="RgpF"/>
</dbReference>
<dbReference type="OrthoDB" id="9815339at2"/>
<evidence type="ECO:0000313" key="2">
    <source>
        <dbReference type="Proteomes" id="UP000061135"/>
    </source>
</evidence>
<dbReference type="RefSeq" id="WP_082091922.1">
    <property type="nucleotide sequence ID" value="NZ_CP007501.1"/>
</dbReference>
<sequence length="261" mass="29836">MHPSNQALVVAHFHQDGQLRSDTLNFLEACQGSFKRLIFVSTNLSEAQRALIPDFVECHLRENIGYDFFSYRLGVSLLVDTSIGCEGLGETFDRLTLMNTSFVISDAEKFIKNYFFDGLSKLDSDFVGLTLHLSDGTIYPHLQSFLLSFGKRVLNDERFIAWWSGLELLVNKDQIIRNYEIGLSKFIDELGYTKTSIYSPAKSQMILDPMHGNFEEILDKYGVLKIGLFKINPFRLKLDPLILRAQADEKFRLLLVDGMEN</sequence>
<keyword evidence="2" id="KW-1185">Reference proteome</keyword>
<evidence type="ECO:0000313" key="1">
    <source>
        <dbReference type="EMBL" id="AKD26118.1"/>
    </source>
</evidence>
<gene>
    <name evidence="1" type="ORF">CL55_00017850</name>
</gene>
<dbReference type="STRING" id="1835254.CL55_00017850"/>
<dbReference type="Proteomes" id="UP000061135">
    <property type="component" value="Chromosome"/>
</dbReference>
<proteinExistence type="predicted"/>
<name>A0A0E3V275_9BURK</name>
<dbReference type="PATRIC" id="fig|576611.7.peg.1813"/>
<dbReference type="AlphaFoldDB" id="A0A0E3V275"/>